<keyword evidence="1" id="KW-1133">Transmembrane helix</keyword>
<evidence type="ECO:0000313" key="3">
    <source>
        <dbReference type="Proteomes" id="UP000243937"/>
    </source>
</evidence>
<keyword evidence="3" id="KW-1185">Reference proteome</keyword>
<dbReference type="EMBL" id="CP021377">
    <property type="protein sequence ID" value="ART84083.1"/>
    <property type="molecule type" value="Genomic_DNA"/>
</dbReference>
<feature type="transmembrane region" description="Helical" evidence="1">
    <location>
        <begin position="30"/>
        <end position="47"/>
    </location>
</feature>
<dbReference type="AlphaFoldDB" id="A0A1Y0D939"/>
<dbReference type="Proteomes" id="UP000243937">
    <property type="component" value="Chromosome"/>
</dbReference>
<proteinExistence type="predicted"/>
<evidence type="ECO:0000256" key="1">
    <source>
        <dbReference type="SAM" id="Phobius"/>
    </source>
</evidence>
<name>A0A1Y0D939_9GAMM</name>
<organism evidence="2 3">
    <name type="scientific">Oceanisphaera profunda</name>
    <dbReference type="NCBI Taxonomy" id="1416627"/>
    <lineage>
        <taxon>Bacteria</taxon>
        <taxon>Pseudomonadati</taxon>
        <taxon>Pseudomonadota</taxon>
        <taxon>Gammaproteobacteria</taxon>
        <taxon>Aeromonadales</taxon>
        <taxon>Aeromonadaceae</taxon>
        <taxon>Oceanisphaera</taxon>
    </lineage>
</organism>
<dbReference type="KEGG" id="opf:CBP31_14635"/>
<dbReference type="OrthoDB" id="5772022at2"/>
<accession>A0A1Y0D939</accession>
<reference evidence="2 3" key="1">
    <citation type="journal article" date="2014" name="Int. J. Syst. Evol. Microbiol.">
        <title>Oceanisphaera profunda sp. nov., a marine bacterium isolated from deep-sea sediment, and emended description of the genus Oceanisphaera.</title>
        <authorList>
            <person name="Xu Z."/>
            <person name="Zhang X.Y."/>
            <person name="Su H.N."/>
            <person name="Yu Z.C."/>
            <person name="Liu C."/>
            <person name="Li H."/>
            <person name="Chen X.L."/>
            <person name="Song X.Y."/>
            <person name="Xie B.B."/>
            <person name="Qin Q.L."/>
            <person name="Zhou B.C."/>
            <person name="Shi M."/>
            <person name="Huang Y."/>
            <person name="Zhang Y.Z."/>
        </authorList>
    </citation>
    <scope>NUCLEOTIDE SEQUENCE [LARGE SCALE GENOMIC DNA]</scope>
    <source>
        <strain evidence="2 3">SM1222</strain>
    </source>
</reference>
<protein>
    <submittedName>
        <fullName evidence="2">Uncharacterized protein</fullName>
    </submittedName>
</protein>
<keyword evidence="1" id="KW-0812">Transmembrane</keyword>
<evidence type="ECO:0000313" key="2">
    <source>
        <dbReference type="EMBL" id="ART84083.1"/>
    </source>
</evidence>
<gene>
    <name evidence="2" type="ORF">CBP31_14635</name>
</gene>
<sequence>MIFMLILAGLLCGGFCYVGALYSALPPRRWALLGAIFGPAIFPLLMAKRRWSLVCARGLNDDLFLA</sequence>
<keyword evidence="1" id="KW-0472">Membrane</keyword>